<dbReference type="SMART" id="SM00853">
    <property type="entry name" value="MutL_C"/>
    <property type="match status" value="1"/>
</dbReference>
<dbReference type="InterPro" id="IPR014721">
    <property type="entry name" value="Ribsml_uS5_D2-typ_fold_subgr"/>
</dbReference>
<feature type="compositionally biased region" description="Basic and acidic residues" evidence="3">
    <location>
        <begin position="1124"/>
        <end position="1135"/>
    </location>
</feature>
<dbReference type="Gene3D" id="3.30.230.10">
    <property type="match status" value="1"/>
</dbReference>
<accession>A0A8C3DEH7</accession>
<dbReference type="PANTHER" id="PTHR10073:SF47">
    <property type="entry name" value="DNA MISMATCH REPAIR PROTEIN MLH3"/>
    <property type="match status" value="1"/>
</dbReference>
<dbReference type="Ensembl" id="ENSCMUT00000005750.2">
    <property type="protein sequence ID" value="ENSCMUP00000005331.2"/>
    <property type="gene ID" value="ENSCMUG00000003563.2"/>
</dbReference>
<dbReference type="FunFam" id="3.30.1540.20:FF:000005">
    <property type="entry name" value="MutL homolog 3"/>
    <property type="match status" value="1"/>
</dbReference>
<name>A0A8C3DEH7_CORMO</name>
<organism evidence="4 5">
    <name type="scientific">Corvus moneduloides</name>
    <name type="common">New Caledonian crow</name>
    <dbReference type="NCBI Taxonomy" id="1196302"/>
    <lineage>
        <taxon>Eukaryota</taxon>
        <taxon>Metazoa</taxon>
        <taxon>Chordata</taxon>
        <taxon>Craniata</taxon>
        <taxon>Vertebrata</taxon>
        <taxon>Euteleostomi</taxon>
        <taxon>Archelosauria</taxon>
        <taxon>Archosauria</taxon>
        <taxon>Dinosauria</taxon>
        <taxon>Saurischia</taxon>
        <taxon>Theropoda</taxon>
        <taxon>Coelurosauria</taxon>
        <taxon>Aves</taxon>
        <taxon>Neognathae</taxon>
        <taxon>Neoaves</taxon>
        <taxon>Telluraves</taxon>
        <taxon>Australaves</taxon>
        <taxon>Passeriformes</taxon>
        <taxon>Corvoidea</taxon>
        <taxon>Corvidae</taxon>
        <taxon>Corvus</taxon>
    </lineage>
</organism>
<dbReference type="Pfam" id="PF13589">
    <property type="entry name" value="HATPase_c_3"/>
    <property type="match status" value="1"/>
</dbReference>
<sequence length="1518" mass="168173">MTALGAGSCCQSCPLSPLGAAVREWPGGRRAPRSRAELPPFPASVGRVGAGTTTPGVHLPRLRPLAAAHAPSPPARSPAARRCWSRAAAVAGPPRSGTWSSELPAISCVSHLSDFDMIKRLVEDVRARLRSGVTVNSLGQCVEELVLNSIDAKATCIAIRVDLEAFKIQVVDNGSGMGKEDLKAIGKRYFTSKCSSVRDLENLTFYGFRGEALASIANMASVVEISSKTSRTAKTFMKLFHNGQALEVCETELNRPSGGTTVTVCNLFHQLPVRRKCMDPALEIERVRQKVEAVSLMHPSVSLSLRNDVSCSMVLQLPKTRDVYSRFCQIYGLGRSQKLREINHKSGGFEISGFISTEGHYNKNMQFLYVNRRLVLKTRLHKLIDFLLRKESVICKAKSIPASRQASSSPGCHRCGPELYGIFILNVTCAYSDYDVCLEPAKTLIEFQNWDVLLTCIEEGVKIFLKREHLFIEPCSEDIREFNEDNDFSLHNAPVLKPSILDEKSIQESFKKACNEIVDSYEMCTLQSKDVKRKSITQKKSSSLMESSKNIQETANAPIQNTAESSDPCRNNIAEIPLPSKDDTVSNLIKSNTSEQEPKYTNSSQKVFDTHLKPSEHLRSSFSGGARSEIRDDCGDLGDCAENNIKDVGSQQGQVIRESSKVCVLNKDVIQSLPEREDPTETAVGPETVCGSSLMRLCNERRNRETAEVIDDARRGAVSSIPLKLCLTGLIRSVMQNEPPRDYEQTETSLQLNTQCRPGPVSAKDIFGHKVNVVIQSSNAKGISGNTNKEYTASFTREVCMTDGNENKPLSHQVRDKIAMPTATNKRPYETLNDTELPQATFSGIPCKKIVIKTTRKQIAVPRPQPSKKLSLSTQLGSLEKFRRYYGRIKSRLPTPMSEQSESGLPVLSSETKSDFSKNENDNHDNFSSCETPPAEDAVSNNTSQGFGSLEKTLFCSGELSQDKRALCQSPLTLSDYSLVSNKNTSCKRSSGSLSSKLSRMKTDHKEVEQLDEQFQTDSNRKDDHSFDLESSNDFLYNVCQTYKSSLEKVRESKSSISKGPACSQSDGVIAESMKSPVNSSPVSSIEGEYTVSSGTVLSLPAKNDCTNIICNDKSTLGESSEQNMKDTEVPHETSQRNLEFSADNTSTANPRNDSCCSVWLQDFDALSGKTIYINKATGLSTYNTPPSEGFQTACVQDITTMAVNVVSENDAEGESLQSLLLEWDNPVFIPCPDIAVDVTSGQADSLAVKIHNILYPYRFTKDMVHSMQVLQQVDNKFIACLINTRNEMDKKADGNLLILVDQHAAHERIRLEQLIADSYEKEAAACGKKKILSSSISPPFEIEVPEEQRRFLRCCYKNLEDLGLELSFPETNSSLILVRKVPMCFIEREANELRRKRQPITKSIVEELIQEQVELVQTTRGGARGTLPLTFLKVLASQACHGAIKFNEHLTLEESCRLIEALSSCKLPFQCAHGRPSMLPLADIDHLQQEKQPKPNLTRLRKMARAWQLFGKKKEPI</sequence>
<dbReference type="FunFam" id="3.30.1370.100:FF:000003">
    <property type="entry name" value="DNA mismatch repair protein Mlh3"/>
    <property type="match status" value="1"/>
</dbReference>
<evidence type="ECO:0000256" key="3">
    <source>
        <dbReference type="SAM" id="MobiDB-lite"/>
    </source>
</evidence>
<dbReference type="Gene3D" id="3.30.565.10">
    <property type="entry name" value="Histidine kinase-like ATPase, C-terminal domain"/>
    <property type="match status" value="1"/>
</dbReference>
<dbReference type="InterPro" id="IPR002099">
    <property type="entry name" value="MutL/Mlh/PMS"/>
</dbReference>
<dbReference type="Gene3D" id="3.30.1370.100">
    <property type="entry name" value="MutL, C-terminal domain, regulatory subdomain"/>
    <property type="match status" value="1"/>
</dbReference>
<dbReference type="InterPro" id="IPR037198">
    <property type="entry name" value="MutL_C_sf"/>
</dbReference>
<dbReference type="InterPro" id="IPR038973">
    <property type="entry name" value="MutL/Mlh/Pms-like"/>
</dbReference>
<dbReference type="GO" id="GO:0006298">
    <property type="term" value="P:mismatch repair"/>
    <property type="evidence" value="ECO:0007669"/>
    <property type="project" value="InterPro"/>
</dbReference>
<keyword evidence="5" id="KW-1185">Reference proteome</keyword>
<feature type="region of interest" description="Disordered" evidence="3">
    <location>
        <begin position="1117"/>
        <end position="1136"/>
    </location>
</feature>
<feature type="region of interest" description="Disordered" evidence="3">
    <location>
        <begin position="984"/>
        <end position="1005"/>
    </location>
</feature>
<gene>
    <name evidence="4" type="primary">LOC116445452</name>
</gene>
<feature type="region of interest" description="Disordered" evidence="3">
    <location>
        <begin position="26"/>
        <end position="58"/>
    </location>
</feature>
<proteinExistence type="inferred from homology"/>
<dbReference type="InterPro" id="IPR014762">
    <property type="entry name" value="DNA_mismatch_repair_CS"/>
</dbReference>
<dbReference type="PANTHER" id="PTHR10073">
    <property type="entry name" value="DNA MISMATCH REPAIR PROTEIN MLH, PMS, MUTL"/>
    <property type="match status" value="1"/>
</dbReference>
<dbReference type="InterPro" id="IPR042121">
    <property type="entry name" value="MutL_C_regsub"/>
</dbReference>
<dbReference type="PROSITE" id="PS00058">
    <property type="entry name" value="DNA_MISMATCH_REPAIR_1"/>
    <property type="match status" value="1"/>
</dbReference>
<dbReference type="CDD" id="cd16926">
    <property type="entry name" value="HATPase_MutL-MLH-PMS-like"/>
    <property type="match status" value="1"/>
</dbReference>
<dbReference type="Proteomes" id="UP000694553">
    <property type="component" value="Unassembled WGS sequence"/>
</dbReference>
<dbReference type="InterPro" id="IPR036890">
    <property type="entry name" value="HATPase_C_sf"/>
</dbReference>
<feature type="region of interest" description="Disordered" evidence="3">
    <location>
        <begin position="891"/>
        <end position="944"/>
    </location>
</feature>
<dbReference type="InterPro" id="IPR014790">
    <property type="entry name" value="MutL_C"/>
</dbReference>
<dbReference type="FunFam" id="3.30.230.10:FF:000028">
    <property type="entry name" value="DNA mismatch repair protein Mlh3"/>
    <property type="match status" value="1"/>
</dbReference>
<reference evidence="5" key="1">
    <citation type="submission" date="2019-10" db="EMBL/GenBank/DDBJ databases">
        <title>Corvus moneduloides (New Caledonian crow) genome, bCorMon1, primary haplotype.</title>
        <authorList>
            <person name="Rutz C."/>
            <person name="Fungtammasan C."/>
            <person name="Mountcastle J."/>
            <person name="Formenti G."/>
            <person name="Chow W."/>
            <person name="Howe K."/>
            <person name="Steele M.P."/>
            <person name="Fernandes J."/>
            <person name="Gilbert M.T.P."/>
            <person name="Fedrigo O."/>
            <person name="Jarvis E.D."/>
            <person name="Gemmell N."/>
        </authorList>
    </citation>
    <scope>NUCLEOTIDE SEQUENCE [LARGE SCALE GENOMIC DNA]</scope>
</reference>
<dbReference type="GO" id="GO:0005524">
    <property type="term" value="F:ATP binding"/>
    <property type="evidence" value="ECO:0007669"/>
    <property type="project" value="InterPro"/>
</dbReference>
<dbReference type="FunFam" id="3.30.565.10:FF:000031">
    <property type="entry name" value="DNA mismatch repair protein Mlh3"/>
    <property type="match status" value="1"/>
</dbReference>
<dbReference type="CDD" id="cd03486">
    <property type="entry name" value="MutL_Trans_MLH3"/>
    <property type="match status" value="1"/>
</dbReference>
<dbReference type="OMA" id="HIGREGH"/>
<evidence type="ECO:0000313" key="5">
    <source>
        <dbReference type="Proteomes" id="UP000694553"/>
    </source>
</evidence>
<dbReference type="GO" id="GO:0032300">
    <property type="term" value="C:mismatch repair complex"/>
    <property type="evidence" value="ECO:0007669"/>
    <property type="project" value="InterPro"/>
</dbReference>
<dbReference type="InterPro" id="IPR020568">
    <property type="entry name" value="Ribosomal_Su5_D2-typ_SF"/>
</dbReference>
<dbReference type="SUPFAM" id="SSF54211">
    <property type="entry name" value="Ribosomal protein S5 domain 2-like"/>
    <property type="match status" value="1"/>
</dbReference>
<reference evidence="4" key="2">
    <citation type="submission" date="2025-08" db="UniProtKB">
        <authorList>
            <consortium name="Ensembl"/>
        </authorList>
    </citation>
    <scope>IDENTIFICATION</scope>
</reference>
<accession>A0A8U7M802</accession>
<feature type="compositionally biased region" description="Low complexity" evidence="3">
    <location>
        <begin position="987"/>
        <end position="998"/>
    </location>
</feature>
<feature type="compositionally biased region" description="Polar residues" evidence="3">
    <location>
        <begin position="556"/>
        <end position="569"/>
    </location>
</feature>
<dbReference type="SUPFAM" id="SSF118116">
    <property type="entry name" value="DNA mismatch repair protein MutL"/>
    <property type="match status" value="1"/>
</dbReference>
<dbReference type="InterPro" id="IPR013507">
    <property type="entry name" value="DNA_mismatch_S5_2-like"/>
</dbReference>
<dbReference type="InterPro" id="IPR042120">
    <property type="entry name" value="MutL_C_dimsub"/>
</dbReference>
<keyword evidence="2" id="KW-0227">DNA damage</keyword>
<protein>
    <submittedName>
        <fullName evidence="4">Uncharacterized protein</fullName>
    </submittedName>
</protein>
<dbReference type="Pfam" id="PF08676">
    <property type="entry name" value="MutL_C"/>
    <property type="match status" value="1"/>
</dbReference>
<reference evidence="4" key="3">
    <citation type="submission" date="2025-09" db="UniProtKB">
        <authorList>
            <consortium name="Ensembl"/>
        </authorList>
    </citation>
    <scope>IDENTIFICATION</scope>
</reference>
<feature type="region of interest" description="Disordered" evidence="3">
    <location>
        <begin position="556"/>
        <end position="586"/>
    </location>
</feature>
<feature type="compositionally biased region" description="Basic and acidic residues" evidence="3">
    <location>
        <begin position="912"/>
        <end position="925"/>
    </location>
</feature>
<dbReference type="SUPFAM" id="SSF55874">
    <property type="entry name" value="ATPase domain of HSP90 chaperone/DNA topoisomerase II/histidine kinase"/>
    <property type="match status" value="1"/>
</dbReference>
<evidence type="ECO:0000313" key="4">
    <source>
        <dbReference type="Ensembl" id="ENSCMUP00000005331.2"/>
    </source>
</evidence>
<evidence type="ECO:0000256" key="1">
    <source>
        <dbReference type="ARBA" id="ARBA00006082"/>
    </source>
</evidence>
<dbReference type="GO" id="GO:0030983">
    <property type="term" value="F:mismatched DNA binding"/>
    <property type="evidence" value="ECO:0007669"/>
    <property type="project" value="InterPro"/>
</dbReference>
<dbReference type="Gene3D" id="3.30.1540.20">
    <property type="entry name" value="MutL, C-terminal domain, dimerisation subdomain"/>
    <property type="match status" value="1"/>
</dbReference>
<evidence type="ECO:0000256" key="2">
    <source>
        <dbReference type="ARBA" id="ARBA00022763"/>
    </source>
</evidence>
<dbReference type="GO" id="GO:0140664">
    <property type="term" value="F:ATP-dependent DNA damage sensor activity"/>
    <property type="evidence" value="ECO:0007669"/>
    <property type="project" value="InterPro"/>
</dbReference>
<dbReference type="NCBIfam" id="TIGR00585">
    <property type="entry name" value="mutl"/>
    <property type="match status" value="1"/>
</dbReference>
<comment type="similarity">
    <text evidence="1">Belongs to the DNA mismatch repair MutL/HexB family.</text>
</comment>
<dbReference type="GO" id="GO:0016887">
    <property type="term" value="F:ATP hydrolysis activity"/>
    <property type="evidence" value="ECO:0007669"/>
    <property type="project" value="InterPro"/>
</dbReference>
<dbReference type="SMART" id="SM01340">
    <property type="entry name" value="DNA_mis_repair"/>
    <property type="match status" value="1"/>
</dbReference>